<reference evidence="1" key="2">
    <citation type="submission" date="2005-04" db="EMBL/GenBank/DDBJ databases">
        <authorList>
            <person name="Buell C.R."/>
            <person name="Wing R.A."/>
            <person name="McCombie W.A."/>
            <person name="Ouyang S."/>
        </authorList>
    </citation>
    <scope>NUCLEOTIDE SEQUENCE</scope>
</reference>
<accession>Q2QLQ0</accession>
<name>Q2QLQ0_ORYSJ</name>
<organism evidence="1">
    <name type="scientific">Oryza sativa subsp. japonica</name>
    <name type="common">Rice</name>
    <dbReference type="NCBI Taxonomy" id="39947"/>
    <lineage>
        <taxon>Eukaryota</taxon>
        <taxon>Viridiplantae</taxon>
        <taxon>Streptophyta</taxon>
        <taxon>Embryophyta</taxon>
        <taxon>Tracheophyta</taxon>
        <taxon>Spermatophyta</taxon>
        <taxon>Magnoliopsida</taxon>
        <taxon>Liliopsida</taxon>
        <taxon>Poales</taxon>
        <taxon>Poaceae</taxon>
        <taxon>BOP clade</taxon>
        <taxon>Oryzoideae</taxon>
        <taxon>Oryzeae</taxon>
        <taxon>Oryzinae</taxon>
        <taxon>Oryza</taxon>
        <taxon>Oryza sativa</taxon>
    </lineage>
</organism>
<reference evidence="1" key="3">
    <citation type="submission" date="2006-01" db="EMBL/GenBank/DDBJ databases">
        <authorList>
            <person name="Buell R."/>
        </authorList>
    </citation>
    <scope>NUCLEOTIDE SEQUENCE</scope>
</reference>
<sequence length="163" mass="17060">MTGGEDVVVAASFFSDSDVHAAATGASNVQLVGGEEEDRPGADGGVEGEDEAVVVVGEGAVADAGAEVVEPAEAAALAAAAEAIQLPPVPCCWMYDRSRSSSSAVHAPRFGFTAALSQHADDLPIARSLDRKGDARVARWCVVYKYTAAKLLKRYRCDKIFFQ</sequence>
<gene>
    <name evidence="1" type="ordered locus">LOC_Os12g43710</name>
</gene>
<protein>
    <submittedName>
        <fullName evidence="1">Uncharacterized protein</fullName>
    </submittedName>
</protein>
<evidence type="ECO:0000313" key="1">
    <source>
        <dbReference type="EMBL" id="ABA99947.2"/>
    </source>
</evidence>
<dbReference type="EMBL" id="DP000011">
    <property type="protein sequence ID" value="ABA99947.2"/>
    <property type="molecule type" value="Genomic_DNA"/>
</dbReference>
<proteinExistence type="predicted"/>
<dbReference type="AlphaFoldDB" id="Q2QLQ0"/>
<reference evidence="1" key="1">
    <citation type="journal article" date="2005" name="BMC Biol.">
        <title>The sequence of rice chromosomes 11 and 12, rich in disease resistance genes and recent gene duplications.</title>
        <authorList>
            <consortium name="The rice chromosomes 11 and 12 sequencing consortia"/>
        </authorList>
    </citation>
    <scope>NUCLEOTIDE SEQUENCE [LARGE SCALE GENOMIC DNA]</scope>
</reference>